<dbReference type="InterPro" id="IPR000515">
    <property type="entry name" value="MetI-like"/>
</dbReference>
<gene>
    <name evidence="10" type="ORF">HB778_32735</name>
</gene>
<dbReference type="Gene3D" id="1.10.3720.10">
    <property type="entry name" value="MetI-like"/>
    <property type="match status" value="1"/>
</dbReference>
<dbReference type="CDD" id="cd06261">
    <property type="entry name" value="TM_PBP2"/>
    <property type="match status" value="1"/>
</dbReference>
<feature type="transmembrane region" description="Helical" evidence="7">
    <location>
        <begin position="140"/>
        <end position="159"/>
    </location>
</feature>
<reference evidence="11" key="1">
    <citation type="journal article" date="2020" name="Mol. Plant Microbe">
        <title>Rhizobial microsymbionts of the narrowly endemic Oxytropis species growing in Kamchatka are characterized by significant genetic diversity and possess a set of genes that are associated with T3SS and T6SS secretion systems and can affect the development of symbiosis.</title>
        <authorList>
            <person name="Safronova V."/>
            <person name="Guro P."/>
            <person name="Sazanova A."/>
            <person name="Kuznetsova I."/>
            <person name="Belimov A."/>
            <person name="Yakubov V."/>
            <person name="Chirak E."/>
            <person name="Afonin A."/>
            <person name="Gogolev Y."/>
            <person name="Andronov E."/>
            <person name="Tikhonovich I."/>
        </authorList>
    </citation>
    <scope>NUCLEOTIDE SEQUENCE [LARGE SCALE GENOMIC DNA]</scope>
    <source>
        <strain evidence="11">583</strain>
    </source>
</reference>
<sequence>MAGANERTERNAMNGSAAAEGLASSLSQSDLDKRMRRRGEESRWWWIVPTLYIIVLLLPIYWLINMSFKTNAEIVNSLTLYPHAPTLANYYTIFTEKVWYSGYINSITYVVMNMVISVSVALPAAYAFSRYRFLGDKHLFFWLLTNRMAPPAVFALPFFQLYSAFGLIDTHIAVALAHCLFNVPLAVWILEGFMSGVPKEIDETAYIDGYSFPRFFVKIFMPLIASGIGVACFFCFMFSWVELLIARTLTTTDAKPIAATMTRTVSASGMDWGLLAAAGVLTLIPGALVIWFVRNYIAKGFALGRV</sequence>
<evidence type="ECO:0000256" key="6">
    <source>
        <dbReference type="ARBA" id="ARBA00023136"/>
    </source>
</evidence>
<evidence type="ECO:0000313" key="11">
    <source>
        <dbReference type="Proteomes" id="UP000515465"/>
    </source>
</evidence>
<evidence type="ECO:0000256" key="3">
    <source>
        <dbReference type="ARBA" id="ARBA00022475"/>
    </source>
</evidence>
<proteinExistence type="inferred from homology"/>
<dbReference type="AlphaFoldDB" id="A0A7G6T1U8"/>
<comment type="similarity">
    <text evidence="7">Belongs to the binding-protein-dependent transport system permease family.</text>
</comment>
<evidence type="ECO:0000313" key="10">
    <source>
        <dbReference type="EMBL" id="QND60730.1"/>
    </source>
</evidence>
<protein>
    <submittedName>
        <fullName evidence="10">Carbohydrate ABC transporter permease</fullName>
    </submittedName>
</protein>
<organism evidence="10 11">
    <name type="scientific">Mesorhizobium huakuii</name>
    <dbReference type="NCBI Taxonomy" id="28104"/>
    <lineage>
        <taxon>Bacteria</taxon>
        <taxon>Pseudomonadati</taxon>
        <taxon>Pseudomonadota</taxon>
        <taxon>Alphaproteobacteria</taxon>
        <taxon>Hyphomicrobiales</taxon>
        <taxon>Phyllobacteriaceae</taxon>
        <taxon>Mesorhizobium</taxon>
    </lineage>
</organism>
<evidence type="ECO:0000256" key="4">
    <source>
        <dbReference type="ARBA" id="ARBA00022692"/>
    </source>
</evidence>
<dbReference type="GO" id="GO:0055085">
    <property type="term" value="P:transmembrane transport"/>
    <property type="evidence" value="ECO:0007669"/>
    <property type="project" value="InterPro"/>
</dbReference>
<feature type="domain" description="ABC transmembrane type-1" evidence="9">
    <location>
        <begin position="103"/>
        <end position="293"/>
    </location>
</feature>
<evidence type="ECO:0000256" key="5">
    <source>
        <dbReference type="ARBA" id="ARBA00022989"/>
    </source>
</evidence>
<dbReference type="InterPro" id="IPR050901">
    <property type="entry name" value="BP-dep_ABC_trans_perm"/>
</dbReference>
<dbReference type="Proteomes" id="UP000515465">
    <property type="component" value="Chromosome"/>
</dbReference>
<dbReference type="RefSeq" id="WP_183459872.1">
    <property type="nucleotide sequence ID" value="NZ_CP050296.1"/>
</dbReference>
<keyword evidence="6 7" id="KW-0472">Membrane</keyword>
<evidence type="ECO:0000256" key="1">
    <source>
        <dbReference type="ARBA" id="ARBA00004651"/>
    </source>
</evidence>
<feature type="transmembrane region" description="Helical" evidence="7">
    <location>
        <begin position="215"/>
        <end position="241"/>
    </location>
</feature>
<evidence type="ECO:0000256" key="8">
    <source>
        <dbReference type="SAM" id="MobiDB-lite"/>
    </source>
</evidence>
<dbReference type="PANTHER" id="PTHR32243:SF52">
    <property type="entry name" value="ABC TRANSPORTER PERMEASE PROTEIN"/>
    <property type="match status" value="1"/>
</dbReference>
<evidence type="ECO:0000259" key="9">
    <source>
        <dbReference type="PROSITE" id="PS50928"/>
    </source>
</evidence>
<dbReference type="PROSITE" id="PS50928">
    <property type="entry name" value="ABC_TM1"/>
    <property type="match status" value="1"/>
</dbReference>
<accession>A0A7G6T1U8</accession>
<feature type="transmembrane region" description="Helical" evidence="7">
    <location>
        <begin position="272"/>
        <end position="293"/>
    </location>
</feature>
<dbReference type="PANTHER" id="PTHR32243">
    <property type="entry name" value="MALTOSE TRANSPORT SYSTEM PERMEASE-RELATED"/>
    <property type="match status" value="1"/>
</dbReference>
<feature type="region of interest" description="Disordered" evidence="8">
    <location>
        <begin position="1"/>
        <end position="21"/>
    </location>
</feature>
<evidence type="ECO:0000256" key="2">
    <source>
        <dbReference type="ARBA" id="ARBA00022448"/>
    </source>
</evidence>
<feature type="transmembrane region" description="Helical" evidence="7">
    <location>
        <begin position="107"/>
        <end position="128"/>
    </location>
</feature>
<feature type="transmembrane region" description="Helical" evidence="7">
    <location>
        <begin position="44"/>
        <end position="64"/>
    </location>
</feature>
<dbReference type="GO" id="GO:0005886">
    <property type="term" value="C:plasma membrane"/>
    <property type="evidence" value="ECO:0007669"/>
    <property type="project" value="UniProtKB-SubCell"/>
</dbReference>
<evidence type="ECO:0000256" key="7">
    <source>
        <dbReference type="RuleBase" id="RU363032"/>
    </source>
</evidence>
<keyword evidence="4 7" id="KW-0812">Transmembrane</keyword>
<comment type="subcellular location">
    <subcellularLocation>
        <location evidence="1 7">Cell membrane</location>
        <topology evidence="1 7">Multi-pass membrane protein</topology>
    </subcellularLocation>
</comment>
<dbReference type="EMBL" id="CP050296">
    <property type="protein sequence ID" value="QND60730.1"/>
    <property type="molecule type" value="Genomic_DNA"/>
</dbReference>
<keyword evidence="3" id="KW-1003">Cell membrane</keyword>
<name>A0A7G6T1U8_9HYPH</name>
<keyword evidence="5 7" id="KW-1133">Transmembrane helix</keyword>
<feature type="compositionally biased region" description="Basic and acidic residues" evidence="8">
    <location>
        <begin position="1"/>
        <end position="10"/>
    </location>
</feature>
<dbReference type="SUPFAM" id="SSF161098">
    <property type="entry name" value="MetI-like"/>
    <property type="match status" value="1"/>
</dbReference>
<feature type="transmembrane region" description="Helical" evidence="7">
    <location>
        <begin position="171"/>
        <end position="194"/>
    </location>
</feature>
<dbReference type="InterPro" id="IPR035906">
    <property type="entry name" value="MetI-like_sf"/>
</dbReference>
<keyword evidence="2 7" id="KW-0813">Transport</keyword>
<dbReference type="Pfam" id="PF00528">
    <property type="entry name" value="BPD_transp_1"/>
    <property type="match status" value="1"/>
</dbReference>